<dbReference type="Proteomes" id="UP000183700">
    <property type="component" value="Unassembled WGS sequence"/>
</dbReference>
<dbReference type="AlphaFoldDB" id="A0A1L8SUI0"/>
<reference evidence="3 4" key="1">
    <citation type="submission" date="2014-12" db="EMBL/GenBank/DDBJ databases">
        <title>Draft genome sequences of 29 type strains of Enterococci.</title>
        <authorList>
            <person name="Zhong Z."/>
            <person name="Sun Z."/>
            <person name="Liu W."/>
            <person name="Zhang W."/>
            <person name="Zhang H."/>
        </authorList>
    </citation>
    <scope>NUCLEOTIDE SEQUENCE [LARGE SCALE GENOMIC DNA]</scope>
    <source>
        <strain evidence="3 4">DSM 22802</strain>
    </source>
</reference>
<evidence type="ECO:0000313" key="4">
    <source>
        <dbReference type="Proteomes" id="UP000183700"/>
    </source>
</evidence>
<dbReference type="Pfam" id="PF13529">
    <property type="entry name" value="Peptidase_C39_2"/>
    <property type="match status" value="1"/>
</dbReference>
<dbReference type="PANTHER" id="PTHR37806:SF1">
    <property type="entry name" value="PEPTIDASE C39-LIKE DOMAIN-CONTAINING PROTEIN"/>
    <property type="match status" value="1"/>
</dbReference>
<feature type="domain" description="Peptidase C39-like" evidence="2">
    <location>
        <begin position="488"/>
        <end position="640"/>
    </location>
</feature>
<evidence type="ECO:0000256" key="1">
    <source>
        <dbReference type="SAM" id="MobiDB-lite"/>
    </source>
</evidence>
<dbReference type="STRING" id="319970.RV00_GL002717"/>
<feature type="region of interest" description="Disordered" evidence="1">
    <location>
        <begin position="43"/>
        <end position="90"/>
    </location>
</feature>
<dbReference type="PANTHER" id="PTHR37806">
    <property type="entry name" value="LMO0724 PROTEIN"/>
    <property type="match status" value="1"/>
</dbReference>
<sequence>MKNGKIVLRLLPIAILCLALFGFKYSEGETVTNDTQTELSSTLTAVSESKQTTEKSTGITESSLSTTETSSTQEPVIESSDEPDIARQNSSIKEKTVSEQFFITITDKNYILLRELNGEAINDHKENFQKTFIAEKITSNDGIEYYSLSTPTKKLGYIKATSVEKTTGQEGKLFLEDNSYANVIDASAKLYTPEFQENGTVGILKDQTLKIVGFYNHYNGTKFYLLKNSDNQPASIVEAKALQKTTNQGGKWNGTNQYITVTKNDWTIWKDFNFNSGNSTKNLYQRTYRVTGWYRHFNGSKYLSVYDNKGTWQGYLNEGATQVINGQGGKWNGTNQYITVTKNDWTIWKDFNFNSGSSTKNLYQRTYRVTGWYRHFNGSKYLSVYDNKGTWQGYLNEGAAQVINGQGGKWNGTNQYITVTKNDWTIWKDFNFNSGSSTKNLYQRTYRVTGWYRHFNGSKYLSIYDNKGTWQGYLNEEGTKGVSSYVLLDAPYINQNSSGFPMGCEAASLLQALQLKGYAKNYNLRSFIKEMPLSPNNNPNNGFSGRPDIVKPDIYQSIFAKPLAQWGTKYGKAADITGASVNTLKDELRKGNSVVVYVTLYYAAPQYEKYWWGTGIDNAHIVTLDGFNQSNNTYHISDPNEGKYWVSAAKFESSYNLRKSAVVVR</sequence>
<name>A0A1L8SUI0_9ENTE</name>
<accession>A0A1L8SUI0</accession>
<dbReference type="InterPro" id="IPR039564">
    <property type="entry name" value="Peptidase_C39-like"/>
</dbReference>
<comment type="caution">
    <text evidence="3">The sequence shown here is derived from an EMBL/GenBank/DDBJ whole genome shotgun (WGS) entry which is preliminary data.</text>
</comment>
<feature type="compositionally biased region" description="Low complexity" evidence="1">
    <location>
        <begin position="56"/>
        <end position="74"/>
    </location>
</feature>
<keyword evidence="4" id="KW-1185">Reference proteome</keyword>
<evidence type="ECO:0000259" key="2">
    <source>
        <dbReference type="Pfam" id="PF13529"/>
    </source>
</evidence>
<evidence type="ECO:0000313" key="3">
    <source>
        <dbReference type="EMBL" id="OJG35532.1"/>
    </source>
</evidence>
<protein>
    <recommendedName>
        <fullName evidence="2">Peptidase C39-like domain-containing protein</fullName>
    </recommendedName>
</protein>
<dbReference type="EMBL" id="JXKM01000006">
    <property type="protein sequence ID" value="OJG35532.1"/>
    <property type="molecule type" value="Genomic_DNA"/>
</dbReference>
<dbReference type="Gene3D" id="3.90.70.10">
    <property type="entry name" value="Cysteine proteinases"/>
    <property type="match status" value="1"/>
</dbReference>
<organism evidence="3 4">
    <name type="scientific">Enterococcus devriesei</name>
    <dbReference type="NCBI Taxonomy" id="319970"/>
    <lineage>
        <taxon>Bacteria</taxon>
        <taxon>Bacillati</taxon>
        <taxon>Bacillota</taxon>
        <taxon>Bacilli</taxon>
        <taxon>Lactobacillales</taxon>
        <taxon>Enterococcaceae</taxon>
        <taxon>Enterococcus</taxon>
    </lineage>
</organism>
<proteinExistence type="predicted"/>
<gene>
    <name evidence="3" type="ORF">RV00_GL002717</name>
</gene>
<dbReference type="OrthoDB" id="1654093at2"/>
<dbReference type="RefSeq" id="WP_084133284.1">
    <property type="nucleotide sequence ID" value="NZ_JBHLVS010000013.1"/>
</dbReference>